<evidence type="ECO:0000256" key="1">
    <source>
        <dbReference type="SAM" id="SignalP"/>
    </source>
</evidence>
<proteinExistence type="predicted"/>
<dbReference type="AlphaFoldDB" id="A0A194X1T9"/>
<dbReference type="PANTHER" id="PTHR33112:SF12">
    <property type="entry name" value="HETEROKARYON INCOMPATIBILITY DOMAIN-CONTAINING PROTEIN"/>
    <property type="match status" value="1"/>
</dbReference>
<feature type="non-terminal residue" evidence="3">
    <location>
        <position position="202"/>
    </location>
</feature>
<evidence type="ECO:0000259" key="2">
    <source>
        <dbReference type="Pfam" id="PF06985"/>
    </source>
</evidence>
<dbReference type="PANTHER" id="PTHR33112">
    <property type="entry name" value="DOMAIN PROTEIN, PUTATIVE-RELATED"/>
    <property type="match status" value="1"/>
</dbReference>
<feature type="signal peptide" evidence="1">
    <location>
        <begin position="1"/>
        <end position="21"/>
    </location>
</feature>
<evidence type="ECO:0000313" key="4">
    <source>
        <dbReference type="Proteomes" id="UP000070700"/>
    </source>
</evidence>
<organism evidence="3 4">
    <name type="scientific">Mollisia scopiformis</name>
    <name type="common">Conifer needle endophyte fungus</name>
    <name type="synonym">Phialocephala scopiformis</name>
    <dbReference type="NCBI Taxonomy" id="149040"/>
    <lineage>
        <taxon>Eukaryota</taxon>
        <taxon>Fungi</taxon>
        <taxon>Dikarya</taxon>
        <taxon>Ascomycota</taxon>
        <taxon>Pezizomycotina</taxon>
        <taxon>Leotiomycetes</taxon>
        <taxon>Helotiales</taxon>
        <taxon>Mollisiaceae</taxon>
        <taxon>Mollisia</taxon>
    </lineage>
</organism>
<evidence type="ECO:0000313" key="3">
    <source>
        <dbReference type="EMBL" id="KUJ13802.1"/>
    </source>
</evidence>
<dbReference type="KEGG" id="psco:LY89DRAFT_557406"/>
<dbReference type="InParanoid" id="A0A194X1T9"/>
<name>A0A194X1T9_MOLSC</name>
<dbReference type="RefSeq" id="XP_018068157.1">
    <property type="nucleotide sequence ID" value="XM_018208396.1"/>
</dbReference>
<accession>A0A194X1T9</accession>
<keyword evidence="1" id="KW-0732">Signal</keyword>
<gene>
    <name evidence="3" type="ORF">LY89DRAFT_557406</name>
</gene>
<sequence>RVPQRFVDFNLLSFWLNRCLGLHLESCASDWTLNQDGSLRVIDVRANSVVKATQNCQFLALSYVWGDVQQPLLLKSNCDVLLEPGALDRIEPETPRTIRDAMELCRQLKENYLWVDSLCLLQDELNHNPNQVANMGLVYKAAKATIVASCSVNSNAGLPGVGSNPRLGRREDITIQGIKYTTALSMPTDAAQKSEWNQRGWT</sequence>
<dbReference type="InterPro" id="IPR010730">
    <property type="entry name" value="HET"/>
</dbReference>
<dbReference type="Proteomes" id="UP000070700">
    <property type="component" value="Unassembled WGS sequence"/>
</dbReference>
<dbReference type="STRING" id="149040.A0A194X1T9"/>
<feature type="chain" id="PRO_5008267732" description="Heterokaryon incompatibility domain-containing protein" evidence="1">
    <location>
        <begin position="22"/>
        <end position="202"/>
    </location>
</feature>
<reference evidence="3 4" key="1">
    <citation type="submission" date="2015-10" db="EMBL/GenBank/DDBJ databases">
        <title>Full genome of DAOMC 229536 Phialocephala scopiformis, a fungal endophyte of spruce producing the potent anti-insectan compound rugulosin.</title>
        <authorList>
            <consortium name="DOE Joint Genome Institute"/>
            <person name="Walker A.K."/>
            <person name="Frasz S.L."/>
            <person name="Seifert K.A."/>
            <person name="Miller J.D."/>
            <person name="Mondo S.J."/>
            <person name="Labutti K."/>
            <person name="Lipzen A."/>
            <person name="Dockter R."/>
            <person name="Kennedy M."/>
            <person name="Grigoriev I.V."/>
            <person name="Spatafora J.W."/>
        </authorList>
    </citation>
    <scope>NUCLEOTIDE SEQUENCE [LARGE SCALE GENOMIC DNA]</scope>
    <source>
        <strain evidence="3 4">CBS 120377</strain>
    </source>
</reference>
<dbReference type="GeneID" id="28818122"/>
<feature type="domain" description="Heterokaryon incompatibility" evidence="2">
    <location>
        <begin position="58"/>
        <end position="202"/>
    </location>
</feature>
<dbReference type="Pfam" id="PF06985">
    <property type="entry name" value="HET"/>
    <property type="match status" value="1"/>
</dbReference>
<protein>
    <recommendedName>
        <fullName evidence="2">Heterokaryon incompatibility domain-containing protein</fullName>
    </recommendedName>
</protein>
<feature type="non-terminal residue" evidence="3">
    <location>
        <position position="1"/>
    </location>
</feature>
<dbReference type="OrthoDB" id="2958217at2759"/>
<keyword evidence="4" id="KW-1185">Reference proteome</keyword>
<dbReference type="EMBL" id="KQ947421">
    <property type="protein sequence ID" value="KUJ13802.1"/>
    <property type="molecule type" value="Genomic_DNA"/>
</dbReference>